<sequence length="300" mass="32755">MAAGLMDTNRDKSRYARLFLKGKTGAGASLKANHTPLLVACKPTEEGFSATVAAAKIDNNKLDLANVTAMYHISAFCHIPAVESAHFEALQALWIRTIPLFNFRFLTGNDEALRARNVDSELLPQQAACAAWEIMVNIQSSKEVLPAVDKDNTTPSPCDAAAALAELFDPLTAQLTTAFIERPLQTRLASDTVLESLTSLFPDSNTAVLSPLLRTVRGPESQDKFPTRKPILDILRVLAASNEAALGKDSSDVFFSLTSADLYRFYCQSSLGIQHQGGLRRQRPHFRQGAGGWTPNKLRL</sequence>
<dbReference type="Proteomes" id="UP000324241">
    <property type="component" value="Unassembled WGS sequence"/>
</dbReference>
<dbReference type="RefSeq" id="XP_033428763.1">
    <property type="nucleotide sequence ID" value="XM_033569957.1"/>
</dbReference>
<dbReference type="EMBL" id="QUQM01000003">
    <property type="protein sequence ID" value="KAA8649402.1"/>
    <property type="molecule type" value="Genomic_DNA"/>
</dbReference>
<gene>
    <name evidence="2" type="ORF">ATNIH1004_005303</name>
</gene>
<evidence type="ECO:0000313" key="2">
    <source>
        <dbReference type="EMBL" id="KAA8649402.1"/>
    </source>
</evidence>
<reference evidence="2 3" key="1">
    <citation type="submission" date="2019-08" db="EMBL/GenBank/DDBJ databases">
        <title>The genome sequence of a newly discovered highly antifungal drug resistant Aspergillus species, Aspergillus tanneri NIH 1004.</title>
        <authorList>
            <person name="Mounaud S."/>
            <person name="Singh I."/>
            <person name="Joardar V."/>
            <person name="Pakala S."/>
            <person name="Pakala S."/>
            <person name="Venepally P."/>
            <person name="Chung J.K."/>
            <person name="Losada L."/>
            <person name="Nierman W.C."/>
        </authorList>
    </citation>
    <scope>NUCLEOTIDE SEQUENCE [LARGE SCALE GENOMIC DNA]</scope>
    <source>
        <strain evidence="2 3">NIH1004</strain>
    </source>
</reference>
<name>A0A5M9MQL1_9EURO</name>
<feature type="region of interest" description="Disordered" evidence="1">
    <location>
        <begin position="278"/>
        <end position="300"/>
    </location>
</feature>
<organism evidence="2 3">
    <name type="scientific">Aspergillus tanneri</name>
    <dbReference type="NCBI Taxonomy" id="1220188"/>
    <lineage>
        <taxon>Eukaryota</taxon>
        <taxon>Fungi</taxon>
        <taxon>Dikarya</taxon>
        <taxon>Ascomycota</taxon>
        <taxon>Pezizomycotina</taxon>
        <taxon>Eurotiomycetes</taxon>
        <taxon>Eurotiomycetidae</taxon>
        <taxon>Eurotiales</taxon>
        <taxon>Aspergillaceae</taxon>
        <taxon>Aspergillus</taxon>
        <taxon>Aspergillus subgen. Circumdati</taxon>
    </lineage>
</organism>
<dbReference type="AlphaFoldDB" id="A0A5M9MQL1"/>
<accession>A0A5M9MQL1</accession>
<protein>
    <submittedName>
        <fullName evidence="2">Uncharacterized protein</fullName>
    </submittedName>
</protein>
<evidence type="ECO:0000313" key="3">
    <source>
        <dbReference type="Proteomes" id="UP000324241"/>
    </source>
</evidence>
<comment type="caution">
    <text evidence="2">The sequence shown here is derived from an EMBL/GenBank/DDBJ whole genome shotgun (WGS) entry which is preliminary data.</text>
</comment>
<evidence type="ECO:0000256" key="1">
    <source>
        <dbReference type="SAM" id="MobiDB-lite"/>
    </source>
</evidence>
<dbReference type="VEuPathDB" id="FungiDB:EYZ11_013426"/>
<dbReference type="GeneID" id="54328005"/>
<proteinExistence type="predicted"/>